<dbReference type="InterPro" id="IPR008620">
    <property type="entry name" value="FixH"/>
</dbReference>
<dbReference type="STRING" id="356660.SAMN05444336_102156"/>
<keyword evidence="3" id="KW-1185">Reference proteome</keyword>
<feature type="transmembrane region" description="Helical" evidence="1">
    <location>
        <begin position="15"/>
        <end position="41"/>
    </location>
</feature>
<dbReference type="RefSeq" id="WP_092680434.1">
    <property type="nucleotide sequence ID" value="NZ_FNMZ01000002.1"/>
</dbReference>
<gene>
    <name evidence="2" type="ORF">SAMN05444336_102156</name>
</gene>
<dbReference type="OrthoDB" id="1495896at2"/>
<dbReference type="Proteomes" id="UP000199118">
    <property type="component" value="Unassembled WGS sequence"/>
</dbReference>
<keyword evidence="1" id="KW-0812">Transmembrane</keyword>
<accession>A0A1H2VS04</accession>
<dbReference type="EMBL" id="FNMZ01000002">
    <property type="protein sequence ID" value="SDW71090.1"/>
    <property type="molecule type" value="Genomic_DNA"/>
</dbReference>
<organism evidence="2 3">
    <name type="scientific">Albimonas donghaensis</name>
    <dbReference type="NCBI Taxonomy" id="356660"/>
    <lineage>
        <taxon>Bacteria</taxon>
        <taxon>Pseudomonadati</taxon>
        <taxon>Pseudomonadota</taxon>
        <taxon>Alphaproteobacteria</taxon>
        <taxon>Rhodobacterales</taxon>
        <taxon>Paracoccaceae</taxon>
        <taxon>Albimonas</taxon>
    </lineage>
</organism>
<evidence type="ECO:0000313" key="3">
    <source>
        <dbReference type="Proteomes" id="UP000199118"/>
    </source>
</evidence>
<reference evidence="2 3" key="1">
    <citation type="submission" date="2016-10" db="EMBL/GenBank/DDBJ databases">
        <authorList>
            <person name="de Groot N.N."/>
        </authorList>
    </citation>
    <scope>NUCLEOTIDE SEQUENCE [LARGE SCALE GENOMIC DNA]</scope>
    <source>
        <strain evidence="2 3">DSM 17890</strain>
    </source>
</reference>
<dbReference type="Pfam" id="PF05751">
    <property type="entry name" value="FixH"/>
    <property type="match status" value="1"/>
</dbReference>
<evidence type="ECO:0000313" key="2">
    <source>
        <dbReference type="EMBL" id="SDW71090.1"/>
    </source>
</evidence>
<sequence>MSGAKGGRKLTGRGVLLIAVGFFGVIIAVNVFMATLAVGGFPGLVTANPYVEAQKYDAEQKAEKALGWSFAFAWEAGALRVGVVGPDGERVRGLALTARVGRPATLAEDREVVFVEDGAGYAAAPALPAGMWRVDLVAARPDGAVYTIADEIWVSPEEATAPAGDGAAKP</sequence>
<keyword evidence="1" id="KW-1133">Transmembrane helix</keyword>
<proteinExistence type="predicted"/>
<dbReference type="AlphaFoldDB" id="A0A1H2VS04"/>
<name>A0A1H2VS04_9RHOB</name>
<keyword evidence="1" id="KW-0472">Membrane</keyword>
<evidence type="ECO:0000256" key="1">
    <source>
        <dbReference type="SAM" id="Phobius"/>
    </source>
</evidence>
<protein>
    <submittedName>
        <fullName evidence="2">Nitrogen fixation protein FixH</fullName>
    </submittedName>
</protein>